<evidence type="ECO:0000313" key="2">
    <source>
        <dbReference type="Proteomes" id="UP000075398"/>
    </source>
</evidence>
<gene>
    <name evidence="1" type="ORF">AMQ22_01666</name>
</gene>
<name>A0A150IXB3_9EURY</name>
<reference evidence="1 2" key="1">
    <citation type="journal article" date="2016" name="ISME J.">
        <title>Chasing the elusive Euryarchaeota class WSA2: genomes reveal a uniquely fastidious methyl-reducing methanogen.</title>
        <authorList>
            <person name="Nobu M.K."/>
            <person name="Narihiro T."/>
            <person name="Kuroda K."/>
            <person name="Mei R."/>
            <person name="Liu W.T."/>
        </authorList>
    </citation>
    <scope>NUCLEOTIDE SEQUENCE [LARGE SCALE GENOMIC DNA]</scope>
    <source>
        <strain evidence="1">U1lsi0528_Bin055</strain>
    </source>
</reference>
<sequence>MSTTIYGDIEDGLDFDDVLLMPRGVSNVVSRELVTLTTQYRDKMGVYLQSNIIYRN</sequence>
<dbReference type="AlphaFoldDB" id="A0A150IXB3"/>
<dbReference type="Proteomes" id="UP000075398">
    <property type="component" value="Unassembled WGS sequence"/>
</dbReference>
<protein>
    <submittedName>
        <fullName evidence="1">Uncharacterized protein</fullName>
    </submittedName>
</protein>
<dbReference type="EMBL" id="LNGC01000099">
    <property type="protein sequence ID" value="KYC49334.1"/>
    <property type="molecule type" value="Genomic_DNA"/>
</dbReference>
<accession>A0A150IXB3</accession>
<proteinExistence type="predicted"/>
<organism evidence="1 2">
    <name type="scientific">Candidatus Methanofastidiosum methylothiophilum</name>
    <dbReference type="NCBI Taxonomy" id="1705564"/>
    <lineage>
        <taxon>Archaea</taxon>
        <taxon>Methanobacteriati</taxon>
        <taxon>Methanobacteriota</taxon>
        <taxon>Stenosarchaea group</taxon>
        <taxon>Candidatus Methanofastidiosia</taxon>
        <taxon>Candidatus Methanofastidiosales</taxon>
        <taxon>Candidatus Methanofastidiosaceae</taxon>
        <taxon>Candidatus Methanofastidiosum</taxon>
    </lineage>
</organism>
<evidence type="ECO:0000313" key="1">
    <source>
        <dbReference type="EMBL" id="KYC49334.1"/>
    </source>
</evidence>
<comment type="caution">
    <text evidence="1">The sequence shown here is derived from an EMBL/GenBank/DDBJ whole genome shotgun (WGS) entry which is preliminary data.</text>
</comment>